<name>A0A165ZST3_METOA</name>
<evidence type="ECO:0000313" key="1">
    <source>
        <dbReference type="EMBL" id="KZX11116.1"/>
    </source>
</evidence>
<organism evidence="1 2">
    <name type="scientific">Methanobrevibacter oralis</name>
    <dbReference type="NCBI Taxonomy" id="66851"/>
    <lineage>
        <taxon>Archaea</taxon>
        <taxon>Methanobacteriati</taxon>
        <taxon>Methanobacteriota</taxon>
        <taxon>Methanomada group</taxon>
        <taxon>Methanobacteria</taxon>
        <taxon>Methanobacteriales</taxon>
        <taxon>Methanobacteriaceae</taxon>
        <taxon>Methanobrevibacter</taxon>
    </lineage>
</organism>
<accession>A0A165ZST3</accession>
<proteinExistence type="predicted"/>
<evidence type="ECO:0000313" key="2">
    <source>
        <dbReference type="Proteomes" id="UP000077428"/>
    </source>
</evidence>
<reference evidence="2" key="1">
    <citation type="journal article" date="2016" name="Genome Announc.">
        <title>Draft Genome Sequences of Methanobrevibacter curvatus DSM11111, Methanobrevibacter cuticularis DSM11139, Methanobrevibacter filiformis DSM11501, and Methanobrevibacter oralis DSM7256.</title>
        <authorList>
            <person name="Poehlein A."/>
            <person name="Seedorf H."/>
        </authorList>
    </citation>
    <scope>NUCLEOTIDE SEQUENCE [LARGE SCALE GENOMIC DNA]</scope>
    <source>
        <strain evidence="2">DSM 7256 / JCM 30027 / ZR</strain>
    </source>
</reference>
<comment type="caution">
    <text evidence="1">The sequence shown here is derived from an EMBL/GenBank/DDBJ whole genome shotgun (WGS) entry which is preliminary data.</text>
</comment>
<dbReference type="AlphaFoldDB" id="A0A165ZST3"/>
<protein>
    <submittedName>
        <fullName evidence="1">Uncharacterized protein</fullName>
    </submittedName>
</protein>
<gene>
    <name evidence="1" type="ORF">MBORA_16510</name>
</gene>
<dbReference type="Proteomes" id="UP000077428">
    <property type="component" value="Unassembled WGS sequence"/>
</dbReference>
<dbReference type="EMBL" id="LWMU01000096">
    <property type="protein sequence ID" value="KZX11116.1"/>
    <property type="molecule type" value="Genomic_DNA"/>
</dbReference>
<keyword evidence="2" id="KW-1185">Reference proteome</keyword>
<dbReference type="PATRIC" id="fig|66851.6.peg.1799"/>
<sequence>MWFKIFLLKKYTLTVIILIDMLFKDNSAFNRYKELIYSNIFNKTTKNTKNKDFSGKIFNNITLTNVQNTFYYKTNSALAIYNIKVNKILFNKNPFYFLPNYNPAIYIMGGGKKH</sequence>